<name>A0A9D1S1G4_9MICC</name>
<dbReference type="PRINTS" id="PR00081">
    <property type="entry name" value="GDHRDH"/>
</dbReference>
<organism evidence="5 6">
    <name type="scientific">Candidatus Nesterenkonia stercoripullorum</name>
    <dbReference type="NCBI Taxonomy" id="2838701"/>
    <lineage>
        <taxon>Bacteria</taxon>
        <taxon>Bacillati</taxon>
        <taxon>Actinomycetota</taxon>
        <taxon>Actinomycetes</taxon>
        <taxon>Micrococcales</taxon>
        <taxon>Micrococcaceae</taxon>
        <taxon>Nesterenkonia</taxon>
    </lineage>
</organism>
<dbReference type="InterPro" id="IPR036291">
    <property type="entry name" value="NAD(P)-bd_dom_sf"/>
</dbReference>
<dbReference type="Pfam" id="PF13561">
    <property type="entry name" value="adh_short_C2"/>
    <property type="match status" value="1"/>
</dbReference>
<dbReference type="Proteomes" id="UP000824151">
    <property type="component" value="Unassembled WGS sequence"/>
</dbReference>
<evidence type="ECO:0000313" key="5">
    <source>
        <dbReference type="EMBL" id="HIW99125.1"/>
    </source>
</evidence>
<protein>
    <submittedName>
        <fullName evidence="5">SDR family oxidoreductase</fullName>
    </submittedName>
</protein>
<feature type="domain" description="Ketoreductase" evidence="4">
    <location>
        <begin position="9"/>
        <end position="194"/>
    </location>
</feature>
<dbReference type="PANTHER" id="PTHR24321">
    <property type="entry name" value="DEHYDROGENASES, SHORT CHAIN"/>
    <property type="match status" value="1"/>
</dbReference>
<dbReference type="SUPFAM" id="SSF51735">
    <property type="entry name" value="NAD(P)-binding Rossmann-fold domains"/>
    <property type="match status" value="1"/>
</dbReference>
<dbReference type="InterPro" id="IPR020904">
    <property type="entry name" value="Sc_DH/Rdtase_CS"/>
</dbReference>
<comment type="similarity">
    <text evidence="1">Belongs to the short-chain dehydrogenases/reductases (SDR) family.</text>
</comment>
<reference evidence="5" key="2">
    <citation type="submission" date="2021-04" db="EMBL/GenBank/DDBJ databases">
        <authorList>
            <person name="Gilroy R."/>
        </authorList>
    </citation>
    <scope>NUCLEOTIDE SEQUENCE</scope>
    <source>
        <strain evidence="5">ChiHejej3B27-3195</strain>
    </source>
</reference>
<comment type="caution">
    <text evidence="5">The sequence shown here is derived from an EMBL/GenBank/DDBJ whole genome shotgun (WGS) entry which is preliminary data.</text>
</comment>
<keyword evidence="3" id="KW-0520">NAD</keyword>
<accession>A0A9D1S1G4</accession>
<evidence type="ECO:0000256" key="2">
    <source>
        <dbReference type="ARBA" id="ARBA00023002"/>
    </source>
</evidence>
<reference evidence="5" key="1">
    <citation type="journal article" date="2021" name="PeerJ">
        <title>Extensive microbial diversity within the chicken gut microbiome revealed by metagenomics and culture.</title>
        <authorList>
            <person name="Gilroy R."/>
            <person name="Ravi A."/>
            <person name="Getino M."/>
            <person name="Pursley I."/>
            <person name="Horton D.L."/>
            <person name="Alikhan N.F."/>
            <person name="Baker D."/>
            <person name="Gharbi K."/>
            <person name="Hall N."/>
            <person name="Watson M."/>
            <person name="Adriaenssens E.M."/>
            <person name="Foster-Nyarko E."/>
            <person name="Jarju S."/>
            <person name="Secka A."/>
            <person name="Antonio M."/>
            <person name="Oren A."/>
            <person name="Chaudhuri R.R."/>
            <person name="La Ragione R."/>
            <person name="Hildebrand F."/>
            <person name="Pallen M.J."/>
        </authorList>
    </citation>
    <scope>NUCLEOTIDE SEQUENCE</scope>
    <source>
        <strain evidence="5">ChiHejej3B27-3195</strain>
    </source>
</reference>
<evidence type="ECO:0000313" key="6">
    <source>
        <dbReference type="Proteomes" id="UP000824151"/>
    </source>
</evidence>
<dbReference type="Gene3D" id="3.40.50.720">
    <property type="entry name" value="NAD(P)-binding Rossmann-like Domain"/>
    <property type="match status" value="1"/>
</dbReference>
<proteinExistence type="inferred from homology"/>
<dbReference type="PANTHER" id="PTHR24321:SF8">
    <property type="entry name" value="ESTRADIOL 17-BETA-DEHYDROGENASE 8-RELATED"/>
    <property type="match status" value="1"/>
</dbReference>
<dbReference type="InterPro" id="IPR002347">
    <property type="entry name" value="SDR_fam"/>
</dbReference>
<evidence type="ECO:0000256" key="3">
    <source>
        <dbReference type="ARBA" id="ARBA00023027"/>
    </source>
</evidence>
<dbReference type="PRINTS" id="PR00080">
    <property type="entry name" value="SDRFAMILY"/>
</dbReference>
<dbReference type="InterPro" id="IPR057326">
    <property type="entry name" value="KR_dom"/>
</dbReference>
<sequence>MTVRRIEGKIAMVTGGAAGIGRAISQRLAAEGATVVICDVDALGAHETKELVSGPGTDHHHVELDVRHEEAWESALEIVRRRYGRLDVLVNNAGRPYRRALPGSSWDDWQDLMTTNAGGMFLGMKHGASALAAAGGGAIVNISSAAALVGVPNMTTYSAAKGAVRAMSRAAAAEFAHARVRVNSIYPTSVPTAMLASDAEDTGVTTDEFATAAAALSPLPGMASVDDVAAATIYLASDEAQFVTGAEIAIDGGATSLIG</sequence>
<keyword evidence="2" id="KW-0560">Oxidoreductase</keyword>
<evidence type="ECO:0000256" key="1">
    <source>
        <dbReference type="ARBA" id="ARBA00006484"/>
    </source>
</evidence>
<dbReference type="GO" id="GO:0016491">
    <property type="term" value="F:oxidoreductase activity"/>
    <property type="evidence" value="ECO:0007669"/>
    <property type="project" value="UniProtKB-KW"/>
</dbReference>
<dbReference type="FunFam" id="3.40.50.720:FF:000084">
    <property type="entry name" value="Short-chain dehydrogenase reductase"/>
    <property type="match status" value="1"/>
</dbReference>
<dbReference type="AlphaFoldDB" id="A0A9D1S1G4"/>
<dbReference type="EMBL" id="DXGD01000116">
    <property type="protein sequence ID" value="HIW99125.1"/>
    <property type="molecule type" value="Genomic_DNA"/>
</dbReference>
<dbReference type="SMART" id="SM00822">
    <property type="entry name" value="PKS_KR"/>
    <property type="match status" value="1"/>
</dbReference>
<evidence type="ECO:0000259" key="4">
    <source>
        <dbReference type="SMART" id="SM00822"/>
    </source>
</evidence>
<dbReference type="PROSITE" id="PS00061">
    <property type="entry name" value="ADH_SHORT"/>
    <property type="match status" value="1"/>
</dbReference>
<gene>
    <name evidence="5" type="ORF">H9871_03180</name>
</gene>